<reference evidence="3 4" key="1">
    <citation type="journal article" date="2016" name="Nat. Commun.">
        <title>Thousands of microbial genomes shed light on interconnected biogeochemical processes in an aquifer system.</title>
        <authorList>
            <person name="Anantharaman K."/>
            <person name="Brown C.T."/>
            <person name="Hug L.A."/>
            <person name="Sharon I."/>
            <person name="Castelle C.J."/>
            <person name="Probst A.J."/>
            <person name="Thomas B.C."/>
            <person name="Singh A."/>
            <person name="Wilkins M.J."/>
            <person name="Karaoz U."/>
            <person name="Brodie E.L."/>
            <person name="Williams K.H."/>
            <person name="Hubbard S.S."/>
            <person name="Banfield J.F."/>
        </authorList>
    </citation>
    <scope>NUCLEOTIDE SEQUENCE [LARGE SCALE GENOMIC DNA]</scope>
</reference>
<dbReference type="Pfam" id="PF14667">
    <property type="entry name" value="Polysacc_synt_C"/>
    <property type="match status" value="1"/>
</dbReference>
<dbReference type="GO" id="GO:0008830">
    <property type="term" value="F:dTDP-4-dehydrorhamnose 3,5-epimerase activity"/>
    <property type="evidence" value="ECO:0007669"/>
    <property type="project" value="InterPro"/>
</dbReference>
<accession>A0A1F5S5Y2</accession>
<dbReference type="GO" id="GO:0019305">
    <property type="term" value="P:dTDP-rhamnose biosynthetic process"/>
    <property type="evidence" value="ECO:0007669"/>
    <property type="project" value="TreeGrafter"/>
</dbReference>
<dbReference type="AlphaFoldDB" id="A0A1F5S5Y2"/>
<organism evidence="3 4">
    <name type="scientific">Candidatus Falkowbacteria bacterium RIFCSPHIGHO2_02_FULL_42_9</name>
    <dbReference type="NCBI Taxonomy" id="1797986"/>
    <lineage>
        <taxon>Bacteria</taxon>
        <taxon>Candidatus Falkowiibacteriota</taxon>
    </lineage>
</organism>
<dbReference type="Gene3D" id="2.60.120.10">
    <property type="entry name" value="Jelly Rolls"/>
    <property type="match status" value="1"/>
</dbReference>
<dbReference type="InterPro" id="IPR014710">
    <property type="entry name" value="RmlC-like_jellyroll"/>
</dbReference>
<proteinExistence type="predicted"/>
<dbReference type="InterPro" id="IPR000888">
    <property type="entry name" value="RmlC-like"/>
</dbReference>
<protein>
    <recommendedName>
        <fullName evidence="2">Capsular polysaccharide assembling protein CapF C-terminal domain-containing protein</fullName>
    </recommendedName>
</protein>
<dbReference type="InterPro" id="IPR011051">
    <property type="entry name" value="RmlC_Cupin_sf"/>
</dbReference>
<dbReference type="EMBL" id="MFFT01000064">
    <property type="protein sequence ID" value="OGF22130.1"/>
    <property type="molecule type" value="Genomic_DNA"/>
</dbReference>
<gene>
    <name evidence="3" type="ORF">A3D45_00440</name>
</gene>
<name>A0A1F5S5Y2_9BACT</name>
<feature type="site" description="Participates in a stacking interaction with the thymidine ring of dTDP-4-oxo-6-deoxyglucose" evidence="1">
    <location>
        <position position="121"/>
    </location>
</feature>
<dbReference type="PANTHER" id="PTHR21047:SF2">
    <property type="entry name" value="THYMIDINE DIPHOSPHO-4-KETO-RHAMNOSE 3,5-EPIMERASE"/>
    <property type="match status" value="1"/>
</dbReference>
<dbReference type="InterPro" id="IPR029303">
    <property type="entry name" value="CapF_C"/>
</dbReference>
<evidence type="ECO:0000256" key="1">
    <source>
        <dbReference type="PIRSR" id="PIRSR600888-3"/>
    </source>
</evidence>
<evidence type="ECO:0000313" key="4">
    <source>
        <dbReference type="Proteomes" id="UP000176877"/>
    </source>
</evidence>
<sequence>MINGVIIKKINKNTDDRGWLAEIYRSDEVNLQPAMSYVSVTKPGVRRGPHEHKNQSDCFIFIGPGNFELHLWDRRAKNEYLKIEAGARNPILVIVPPGVVHGYKCVGEANGWCINLPDKLYHGQNKKGEIDEIRWESDPESPYKIE</sequence>
<dbReference type="GO" id="GO:0000271">
    <property type="term" value="P:polysaccharide biosynthetic process"/>
    <property type="evidence" value="ECO:0007669"/>
    <property type="project" value="TreeGrafter"/>
</dbReference>
<dbReference type="PANTHER" id="PTHR21047">
    <property type="entry name" value="DTDP-6-DEOXY-D-GLUCOSE-3,5 EPIMERASE"/>
    <property type="match status" value="1"/>
</dbReference>
<comment type="caution">
    <text evidence="3">The sequence shown here is derived from an EMBL/GenBank/DDBJ whole genome shotgun (WGS) entry which is preliminary data.</text>
</comment>
<dbReference type="Proteomes" id="UP000176877">
    <property type="component" value="Unassembled WGS sequence"/>
</dbReference>
<dbReference type="GO" id="GO:0005829">
    <property type="term" value="C:cytosol"/>
    <property type="evidence" value="ECO:0007669"/>
    <property type="project" value="TreeGrafter"/>
</dbReference>
<evidence type="ECO:0000313" key="3">
    <source>
        <dbReference type="EMBL" id="OGF22130.1"/>
    </source>
</evidence>
<feature type="domain" description="Capsular polysaccharide assembling protein CapF C-terminal" evidence="2">
    <location>
        <begin position="13"/>
        <end position="111"/>
    </location>
</feature>
<evidence type="ECO:0000259" key="2">
    <source>
        <dbReference type="Pfam" id="PF14667"/>
    </source>
</evidence>
<dbReference type="SUPFAM" id="SSF51182">
    <property type="entry name" value="RmlC-like cupins"/>
    <property type="match status" value="1"/>
</dbReference>